<dbReference type="EMBL" id="CAJOBA010004299">
    <property type="protein sequence ID" value="CAF3709046.1"/>
    <property type="molecule type" value="Genomic_DNA"/>
</dbReference>
<name>A0A8S2DJB9_9BILA</name>
<proteinExistence type="predicted"/>
<dbReference type="InterPro" id="IPR014784">
    <property type="entry name" value="Cu2_ascorb_mOase-like_C"/>
</dbReference>
<evidence type="ECO:0000259" key="5">
    <source>
        <dbReference type="Pfam" id="PF03712"/>
    </source>
</evidence>
<dbReference type="PANTHER" id="PTHR10680">
    <property type="entry name" value="PEPTIDYL-GLYCINE ALPHA-AMIDATING MONOOXYGENASE"/>
    <property type="match status" value="1"/>
</dbReference>
<feature type="compositionally biased region" description="Polar residues" evidence="4">
    <location>
        <begin position="235"/>
        <end position="253"/>
    </location>
</feature>
<evidence type="ECO:0000256" key="2">
    <source>
        <dbReference type="ARBA" id="ARBA00023157"/>
    </source>
</evidence>
<dbReference type="Gene3D" id="2.60.120.230">
    <property type="match status" value="1"/>
</dbReference>
<feature type="compositionally biased region" description="Basic and acidic residues" evidence="4">
    <location>
        <begin position="224"/>
        <end position="234"/>
    </location>
</feature>
<evidence type="ECO:0000313" key="6">
    <source>
        <dbReference type="EMBL" id="CAF0932964.1"/>
    </source>
</evidence>
<feature type="region of interest" description="Disordered" evidence="4">
    <location>
        <begin position="215"/>
        <end position="253"/>
    </location>
</feature>
<dbReference type="Proteomes" id="UP000682733">
    <property type="component" value="Unassembled WGS sequence"/>
</dbReference>
<keyword evidence="3" id="KW-0325">Glycoprotein</keyword>
<reference evidence="6" key="1">
    <citation type="submission" date="2021-02" db="EMBL/GenBank/DDBJ databases">
        <authorList>
            <person name="Nowell W R."/>
        </authorList>
    </citation>
    <scope>NUCLEOTIDE SEQUENCE</scope>
</reference>
<dbReference type="Pfam" id="PF03712">
    <property type="entry name" value="Cu2_monoox_C"/>
    <property type="match status" value="1"/>
</dbReference>
<gene>
    <name evidence="6" type="ORF">OVA965_LOCUS11233</name>
    <name evidence="7" type="ORF">TMI583_LOCUS11229</name>
</gene>
<protein>
    <recommendedName>
        <fullName evidence="5">Copper type II ascorbate-dependent monooxygenase C-terminal domain-containing protein</fullName>
    </recommendedName>
</protein>
<evidence type="ECO:0000256" key="4">
    <source>
        <dbReference type="SAM" id="MobiDB-lite"/>
    </source>
</evidence>
<dbReference type="AlphaFoldDB" id="A0A8S2DJB9"/>
<keyword evidence="2" id="KW-1015">Disulfide bond</keyword>
<evidence type="ECO:0000313" key="8">
    <source>
        <dbReference type="Proteomes" id="UP000677228"/>
    </source>
</evidence>
<dbReference type="SUPFAM" id="SSF49742">
    <property type="entry name" value="PHM/PNGase F"/>
    <property type="match status" value="1"/>
</dbReference>
<dbReference type="Proteomes" id="UP000677228">
    <property type="component" value="Unassembled WGS sequence"/>
</dbReference>
<evidence type="ECO:0000256" key="3">
    <source>
        <dbReference type="ARBA" id="ARBA00023180"/>
    </source>
</evidence>
<dbReference type="PANTHER" id="PTHR10680:SF14">
    <property type="entry name" value="PEPTIDYL-GLYCINE ALPHA-AMIDATING MONOOXYGENASE"/>
    <property type="match status" value="1"/>
</dbReference>
<organism evidence="6 8">
    <name type="scientific">Didymodactylos carnosus</name>
    <dbReference type="NCBI Taxonomy" id="1234261"/>
    <lineage>
        <taxon>Eukaryota</taxon>
        <taxon>Metazoa</taxon>
        <taxon>Spiralia</taxon>
        <taxon>Gnathifera</taxon>
        <taxon>Rotifera</taxon>
        <taxon>Eurotatoria</taxon>
        <taxon>Bdelloidea</taxon>
        <taxon>Philodinida</taxon>
        <taxon>Philodinidae</taxon>
        <taxon>Didymodactylos</taxon>
    </lineage>
</organism>
<dbReference type="InterPro" id="IPR024548">
    <property type="entry name" value="Cu2_monoox_C"/>
</dbReference>
<dbReference type="GO" id="GO:0016715">
    <property type="term" value="F:oxidoreductase activity, acting on paired donors, with incorporation or reduction of molecular oxygen, reduced ascorbate as one donor, and incorporation of one atom of oxygen"/>
    <property type="evidence" value="ECO:0007669"/>
    <property type="project" value="InterPro"/>
</dbReference>
<evidence type="ECO:0000256" key="1">
    <source>
        <dbReference type="ARBA" id="ARBA00022729"/>
    </source>
</evidence>
<sequence>TKYEVRIMVAGTNILEIPSNTLNYQANFSCQYTSAPVWIFAVKIHTHQQGRLVSLYRIRKRYFGYTQVELLYKGNPLKPQSFHQLQYKTYLRNTDYLVGQCIYENHNNNRTIHYGQTVNSELCTIYIMYLSVDNMDKSIQKCWNNNYPTLTRFTRTNDVNFAVASYYFWLHHYAYVLNRKTSNIVSKCECTVIFCHLGQIRGLVNMKPISPWKNLSASRGNQKGADRKGADRKNSSGGEQLTSCMENDINMQH</sequence>
<dbReference type="EMBL" id="CAJNOK010004297">
    <property type="protein sequence ID" value="CAF0932964.1"/>
    <property type="molecule type" value="Genomic_DNA"/>
</dbReference>
<accession>A0A8S2DJB9</accession>
<feature type="non-terminal residue" evidence="6">
    <location>
        <position position="1"/>
    </location>
</feature>
<evidence type="ECO:0000313" key="7">
    <source>
        <dbReference type="EMBL" id="CAF3709046.1"/>
    </source>
</evidence>
<dbReference type="InterPro" id="IPR008977">
    <property type="entry name" value="PHM/PNGase_F_dom_sf"/>
</dbReference>
<comment type="caution">
    <text evidence="6">The sequence shown here is derived from an EMBL/GenBank/DDBJ whole genome shotgun (WGS) entry which is preliminary data.</text>
</comment>
<feature type="domain" description="Copper type II ascorbate-dependent monooxygenase C-terminal" evidence="5">
    <location>
        <begin position="7"/>
        <end position="142"/>
    </location>
</feature>
<keyword evidence="1" id="KW-0732">Signal</keyword>